<dbReference type="AlphaFoldDB" id="A0A4W5MTQ3"/>
<dbReference type="InterPro" id="IPR013098">
    <property type="entry name" value="Ig_I-set"/>
</dbReference>
<reference evidence="5" key="2">
    <citation type="submission" date="2025-08" db="UniProtKB">
        <authorList>
            <consortium name="Ensembl"/>
        </authorList>
    </citation>
    <scope>IDENTIFICATION</scope>
</reference>
<accession>A0A4W5MTQ3</accession>
<dbReference type="CDD" id="cd00063">
    <property type="entry name" value="FN3"/>
    <property type="match status" value="1"/>
</dbReference>
<keyword evidence="6" id="KW-1185">Reference proteome</keyword>
<feature type="domain" description="Fibronectin type-III" evidence="4">
    <location>
        <begin position="102"/>
        <end position="222"/>
    </location>
</feature>
<dbReference type="Gene3D" id="2.60.40.10">
    <property type="entry name" value="Immunoglobulins"/>
    <property type="match status" value="2"/>
</dbReference>
<dbReference type="Pfam" id="PF00041">
    <property type="entry name" value="fn3"/>
    <property type="match status" value="1"/>
</dbReference>
<dbReference type="InterPro" id="IPR036116">
    <property type="entry name" value="FN3_sf"/>
</dbReference>
<evidence type="ECO:0000313" key="6">
    <source>
        <dbReference type="Proteomes" id="UP000314982"/>
    </source>
</evidence>
<organism evidence="5 6">
    <name type="scientific">Hucho hucho</name>
    <name type="common">huchen</name>
    <dbReference type="NCBI Taxonomy" id="62062"/>
    <lineage>
        <taxon>Eukaryota</taxon>
        <taxon>Metazoa</taxon>
        <taxon>Chordata</taxon>
        <taxon>Craniata</taxon>
        <taxon>Vertebrata</taxon>
        <taxon>Euteleostomi</taxon>
        <taxon>Actinopterygii</taxon>
        <taxon>Neopterygii</taxon>
        <taxon>Teleostei</taxon>
        <taxon>Protacanthopterygii</taxon>
        <taxon>Salmoniformes</taxon>
        <taxon>Salmonidae</taxon>
        <taxon>Salmoninae</taxon>
        <taxon>Hucho</taxon>
    </lineage>
</organism>
<evidence type="ECO:0000256" key="2">
    <source>
        <dbReference type="ARBA" id="ARBA00023319"/>
    </source>
</evidence>
<name>A0A4W5MTQ3_9TELE</name>
<evidence type="ECO:0000259" key="4">
    <source>
        <dbReference type="PROSITE" id="PS50853"/>
    </source>
</evidence>
<dbReference type="InterPro" id="IPR003961">
    <property type="entry name" value="FN3_dom"/>
</dbReference>
<evidence type="ECO:0000256" key="1">
    <source>
        <dbReference type="ARBA" id="ARBA00022737"/>
    </source>
</evidence>
<protein>
    <recommendedName>
        <fullName evidence="4">Fibronectin type-III domain-containing protein</fullName>
    </recommendedName>
</protein>
<evidence type="ECO:0000256" key="3">
    <source>
        <dbReference type="SAM" id="MobiDB-lite"/>
    </source>
</evidence>
<dbReference type="SUPFAM" id="SSF48726">
    <property type="entry name" value="Immunoglobulin"/>
    <property type="match status" value="1"/>
</dbReference>
<dbReference type="SUPFAM" id="SSF49265">
    <property type="entry name" value="Fibronectin type III"/>
    <property type="match status" value="1"/>
</dbReference>
<keyword evidence="2" id="KW-0393">Immunoglobulin domain</keyword>
<feature type="compositionally biased region" description="Acidic residues" evidence="3">
    <location>
        <begin position="142"/>
        <end position="158"/>
    </location>
</feature>
<dbReference type="InterPro" id="IPR036179">
    <property type="entry name" value="Ig-like_dom_sf"/>
</dbReference>
<keyword evidence="1" id="KW-0677">Repeat</keyword>
<reference evidence="5" key="3">
    <citation type="submission" date="2025-09" db="UniProtKB">
        <authorList>
            <consortium name="Ensembl"/>
        </authorList>
    </citation>
    <scope>IDENTIFICATION</scope>
</reference>
<dbReference type="Ensembl" id="ENSHHUT00000042446.1">
    <property type="protein sequence ID" value="ENSHHUP00000040869.1"/>
    <property type="gene ID" value="ENSHHUG00000025280.1"/>
</dbReference>
<proteinExistence type="predicted"/>
<dbReference type="STRING" id="62062.ENSHHUP00000040869"/>
<reference evidence="6" key="1">
    <citation type="submission" date="2018-06" db="EMBL/GenBank/DDBJ databases">
        <title>Genome assembly of Danube salmon.</title>
        <authorList>
            <person name="Macqueen D.J."/>
            <person name="Gundappa M.K."/>
        </authorList>
    </citation>
    <scope>NUCLEOTIDE SEQUENCE [LARGE SCALE GENOMIC DNA]</scope>
</reference>
<dbReference type="InterPro" id="IPR013783">
    <property type="entry name" value="Ig-like_fold"/>
</dbReference>
<dbReference type="FunFam" id="2.60.40.10:FF:000031">
    <property type="entry name" value="Myosin-binding protein C, slow type"/>
    <property type="match status" value="1"/>
</dbReference>
<dbReference type="PANTHER" id="PTHR14340:SF9">
    <property type="entry name" value="FIBRONECTIN TYPE-III DOMAIN-CONTAINING PROTEIN"/>
    <property type="match status" value="1"/>
</dbReference>
<dbReference type="Pfam" id="PF07679">
    <property type="entry name" value="I-set"/>
    <property type="match status" value="1"/>
</dbReference>
<dbReference type="PANTHER" id="PTHR14340">
    <property type="entry name" value="MICROFIBRIL-ASSOCIATED GLYCOPROTEIN 3"/>
    <property type="match status" value="1"/>
</dbReference>
<dbReference type="Proteomes" id="UP000314982">
    <property type="component" value="Unassembled WGS sequence"/>
</dbReference>
<evidence type="ECO:0000313" key="5">
    <source>
        <dbReference type="Ensembl" id="ENSHHUP00000040869.1"/>
    </source>
</evidence>
<sequence length="235" mass="26287">MLKTFKGDAITVKKGEPIEVPAEVTGLPMPKVEWLKDEVIIVEPTETLLMETKEINRVQCNTKLSIPAAARLDKGIFTVTASNRLGSASHTIKVKVLDRPLPPRNVNIGNIKAESCQLTWDAPEDNGGSELTNYIVEKLDILPEEEPEEEYEDSEDEEPKTKPEPEPRPIPVWTVITNSIIEKRFGVWNLETGRQCQFRVRAENRYGQSDACETEAAVIKDLYGLPGPPEKPKIA</sequence>
<dbReference type="PROSITE" id="PS50853">
    <property type="entry name" value="FN3"/>
    <property type="match status" value="1"/>
</dbReference>
<dbReference type="GeneTree" id="ENSGT01110000267173"/>
<feature type="region of interest" description="Disordered" evidence="3">
    <location>
        <begin position="142"/>
        <end position="170"/>
    </location>
</feature>
<dbReference type="SMART" id="SM00060">
    <property type="entry name" value="FN3"/>
    <property type="match status" value="1"/>
</dbReference>